<dbReference type="EMBL" id="JAAAIP010000872">
    <property type="protein sequence ID" value="KAG0311857.1"/>
    <property type="molecule type" value="Genomic_DNA"/>
</dbReference>
<evidence type="ECO:0000256" key="3">
    <source>
        <dbReference type="SAM" id="MobiDB-lite"/>
    </source>
</evidence>
<dbReference type="CDD" id="cd23163">
    <property type="entry name" value="Prefoldin_2"/>
    <property type="match status" value="1"/>
</dbReference>
<dbReference type="InterPro" id="IPR009053">
    <property type="entry name" value="Prefoldin"/>
</dbReference>
<comment type="similarity">
    <text evidence="1">Belongs to the prefoldin subunit beta family.</text>
</comment>
<feature type="region of interest" description="Disordered" evidence="3">
    <location>
        <begin position="1"/>
        <end position="26"/>
    </location>
</feature>
<dbReference type="OrthoDB" id="29646at2759"/>
<protein>
    <recommendedName>
        <fullName evidence="6">Prefoldin subunit 2</fullName>
    </recommendedName>
</protein>
<accession>A0A9P6R7Q1</accession>
<dbReference type="InterPro" id="IPR027235">
    <property type="entry name" value="PFD2"/>
</dbReference>
<dbReference type="GO" id="GO:0016272">
    <property type="term" value="C:prefoldin complex"/>
    <property type="evidence" value="ECO:0007669"/>
    <property type="project" value="InterPro"/>
</dbReference>
<dbReference type="Pfam" id="PF01920">
    <property type="entry name" value="Prefoldin_2"/>
    <property type="match status" value="1"/>
</dbReference>
<evidence type="ECO:0008006" key="6">
    <source>
        <dbReference type="Google" id="ProtNLM"/>
    </source>
</evidence>
<dbReference type="AlphaFoldDB" id="A0A9P6R7Q1"/>
<dbReference type="Gene3D" id="1.10.287.370">
    <property type="match status" value="1"/>
</dbReference>
<dbReference type="InterPro" id="IPR002777">
    <property type="entry name" value="PFD_beta-like"/>
</dbReference>
<dbReference type="PANTHER" id="PTHR13303">
    <property type="entry name" value="PREFOLDIN SUBUNIT 2"/>
    <property type="match status" value="1"/>
</dbReference>
<name>A0A9P6R7Q1_9FUNG</name>
<evidence type="ECO:0000256" key="2">
    <source>
        <dbReference type="ARBA" id="ARBA00023186"/>
    </source>
</evidence>
<dbReference type="Proteomes" id="UP000738325">
    <property type="component" value="Unassembled WGS sequence"/>
</dbReference>
<keyword evidence="2" id="KW-0143">Chaperone</keyword>
<reference evidence="4" key="1">
    <citation type="journal article" date="2020" name="Fungal Divers.">
        <title>Resolving the Mortierellaceae phylogeny through synthesis of multi-gene phylogenetics and phylogenomics.</title>
        <authorList>
            <person name="Vandepol N."/>
            <person name="Liber J."/>
            <person name="Desiro A."/>
            <person name="Na H."/>
            <person name="Kennedy M."/>
            <person name="Barry K."/>
            <person name="Grigoriev I.V."/>
            <person name="Miller A.N."/>
            <person name="O'Donnell K."/>
            <person name="Stajich J.E."/>
            <person name="Bonito G."/>
        </authorList>
    </citation>
    <scope>NUCLEOTIDE SEQUENCE</scope>
    <source>
        <strain evidence="4">REB-010B</strain>
    </source>
</reference>
<evidence type="ECO:0000313" key="4">
    <source>
        <dbReference type="EMBL" id="KAG0311857.1"/>
    </source>
</evidence>
<dbReference type="FunFam" id="1.10.287.370:FF:000002">
    <property type="entry name" value="Prefoldin subunit 2"/>
    <property type="match status" value="1"/>
</dbReference>
<sequence length="122" mass="13695">MSSSSSAAASASKRPSDQELTQTYNSMKSELNQLAQKIGELETEADEHTLVVDTISPLDPERKCFRLVGGVLVERTVKEVLPALMTNQEGIKNVTMQLVQKYKSKEDEFLAFQKKYNIQVKQ</sequence>
<comment type="caution">
    <text evidence="4">The sequence shown here is derived from an EMBL/GenBank/DDBJ whole genome shotgun (WGS) entry which is preliminary data.</text>
</comment>
<keyword evidence="5" id="KW-1185">Reference proteome</keyword>
<evidence type="ECO:0000256" key="1">
    <source>
        <dbReference type="ARBA" id="ARBA00008045"/>
    </source>
</evidence>
<dbReference type="GO" id="GO:0051082">
    <property type="term" value="F:unfolded protein binding"/>
    <property type="evidence" value="ECO:0007669"/>
    <property type="project" value="InterPro"/>
</dbReference>
<dbReference type="GO" id="GO:0006457">
    <property type="term" value="P:protein folding"/>
    <property type="evidence" value="ECO:0007669"/>
    <property type="project" value="InterPro"/>
</dbReference>
<proteinExistence type="inferred from homology"/>
<feature type="compositionally biased region" description="Low complexity" evidence="3">
    <location>
        <begin position="1"/>
        <end position="12"/>
    </location>
</feature>
<evidence type="ECO:0000313" key="5">
    <source>
        <dbReference type="Proteomes" id="UP000738325"/>
    </source>
</evidence>
<gene>
    <name evidence="4" type="ORF">BGZ99_009878</name>
</gene>
<organism evidence="4 5">
    <name type="scientific">Dissophora globulifera</name>
    <dbReference type="NCBI Taxonomy" id="979702"/>
    <lineage>
        <taxon>Eukaryota</taxon>
        <taxon>Fungi</taxon>
        <taxon>Fungi incertae sedis</taxon>
        <taxon>Mucoromycota</taxon>
        <taxon>Mortierellomycotina</taxon>
        <taxon>Mortierellomycetes</taxon>
        <taxon>Mortierellales</taxon>
        <taxon>Mortierellaceae</taxon>
        <taxon>Dissophora</taxon>
    </lineage>
</organism>
<dbReference type="SUPFAM" id="SSF46579">
    <property type="entry name" value="Prefoldin"/>
    <property type="match status" value="1"/>
</dbReference>